<name>A0A5M5D9K3_BACOV</name>
<dbReference type="Proteomes" id="UP000473905">
    <property type="component" value="Unassembled WGS sequence"/>
</dbReference>
<dbReference type="AlphaFoldDB" id="A0A5M5D9K3"/>
<keyword evidence="3" id="KW-1185">Reference proteome</keyword>
<dbReference type="PROSITE" id="PS51257">
    <property type="entry name" value="PROKAR_LIPOPROTEIN"/>
    <property type="match status" value="1"/>
</dbReference>
<protein>
    <recommendedName>
        <fullName evidence="4">Lipoprotein</fullName>
    </recommendedName>
</protein>
<accession>A0A5M5D9K3</accession>
<proteinExistence type="predicted"/>
<evidence type="ECO:0008006" key="4">
    <source>
        <dbReference type="Google" id="ProtNLM"/>
    </source>
</evidence>
<evidence type="ECO:0000256" key="1">
    <source>
        <dbReference type="SAM" id="SignalP"/>
    </source>
</evidence>
<feature type="signal peptide" evidence="1">
    <location>
        <begin position="1"/>
        <end position="21"/>
    </location>
</feature>
<organism evidence="2 3">
    <name type="scientific">Bacteroides ovatus</name>
    <dbReference type="NCBI Taxonomy" id="28116"/>
    <lineage>
        <taxon>Bacteria</taxon>
        <taxon>Pseudomonadati</taxon>
        <taxon>Bacteroidota</taxon>
        <taxon>Bacteroidia</taxon>
        <taxon>Bacteroidales</taxon>
        <taxon>Bacteroidaceae</taxon>
        <taxon>Bacteroides</taxon>
    </lineage>
</organism>
<dbReference type="RefSeq" id="WP_149944275.1">
    <property type="nucleotide sequence ID" value="NZ_CP134818.1"/>
</dbReference>
<gene>
    <name evidence="2" type="ORF">F3D66_08195</name>
</gene>
<evidence type="ECO:0000313" key="2">
    <source>
        <dbReference type="EMBL" id="KAA4100681.1"/>
    </source>
</evidence>
<sequence>MKKYRFLKAICLSCIVFFAISCTNEDYFIEATKSKLAQTRSIETDTTTFVATLNIYANSFKDYIFNYSTPEAYRIDQCFVWIDDHYDYFRPLGGLLKNDEYVWSYFDLTYGTHHVKVKVLIDEGRYYGIKKCRMVVASQCTGLGTIFFDETVDRIEPGGSLSNADFEAEFDVDYPYMLEHEYALDIELFFEE</sequence>
<keyword evidence="1" id="KW-0732">Signal</keyword>
<comment type="caution">
    <text evidence="2">The sequence shown here is derived from an EMBL/GenBank/DDBJ whole genome shotgun (WGS) entry which is preliminary data.</text>
</comment>
<feature type="chain" id="PRO_5030132729" description="Lipoprotein" evidence="1">
    <location>
        <begin position="22"/>
        <end position="192"/>
    </location>
</feature>
<evidence type="ECO:0000313" key="3">
    <source>
        <dbReference type="Proteomes" id="UP000473905"/>
    </source>
</evidence>
<reference evidence="2 3" key="1">
    <citation type="journal article" date="2019" name="Nat. Med.">
        <title>A library of human gut bacterial isolates paired with longitudinal multiomics data enables mechanistic microbiome research.</title>
        <authorList>
            <person name="Poyet M."/>
            <person name="Groussin M."/>
            <person name="Gibbons S.M."/>
            <person name="Avila-Pacheco J."/>
            <person name="Jiang X."/>
            <person name="Kearney S.M."/>
            <person name="Perrotta A.R."/>
            <person name="Berdy B."/>
            <person name="Zhao S."/>
            <person name="Lieberman T.D."/>
            <person name="Swanson P.K."/>
            <person name="Smith M."/>
            <person name="Roesemann S."/>
            <person name="Alexander J.E."/>
            <person name="Rich S.A."/>
            <person name="Livny J."/>
            <person name="Vlamakis H."/>
            <person name="Clish C."/>
            <person name="Bullock K."/>
            <person name="Deik A."/>
            <person name="Scott J."/>
            <person name="Pierce K.A."/>
            <person name="Xavier R.J."/>
            <person name="Alm E.J."/>
        </authorList>
    </citation>
    <scope>NUCLEOTIDE SEQUENCE [LARGE SCALE GENOMIC DNA]</scope>
    <source>
        <strain evidence="2 3">BIOML-A134</strain>
    </source>
</reference>
<dbReference type="EMBL" id="VWKB01000010">
    <property type="protein sequence ID" value="KAA4100681.1"/>
    <property type="molecule type" value="Genomic_DNA"/>
</dbReference>